<dbReference type="AlphaFoldDB" id="A0A699HWM7"/>
<feature type="region of interest" description="Disordered" evidence="1">
    <location>
        <begin position="86"/>
        <end position="105"/>
    </location>
</feature>
<dbReference type="EMBL" id="BKCJ010217211">
    <property type="protein sequence ID" value="GEY86578.1"/>
    <property type="molecule type" value="Genomic_DNA"/>
</dbReference>
<name>A0A699HWM7_TANCI</name>
<proteinExistence type="predicted"/>
<accession>A0A699HWM7</accession>
<feature type="compositionally biased region" description="Basic and acidic residues" evidence="1">
    <location>
        <begin position="93"/>
        <end position="105"/>
    </location>
</feature>
<sequence length="127" mass="14777">MEEIINNSSHVCSIGKKDKIDTLLGGVELQEVKIPSTSKAREGLGLWKHMLQQHWYHVMDLVVMIGVIKHRKVQTFHLWLTHLQVQNQSEAKSSQEKPKEVRKHTDAPIIKEWVSDDEDEEMIQPKF</sequence>
<evidence type="ECO:0000313" key="2">
    <source>
        <dbReference type="EMBL" id="GEY86578.1"/>
    </source>
</evidence>
<gene>
    <name evidence="2" type="ORF">Tci_458552</name>
</gene>
<comment type="caution">
    <text evidence="2">The sequence shown here is derived from an EMBL/GenBank/DDBJ whole genome shotgun (WGS) entry which is preliminary data.</text>
</comment>
<protein>
    <submittedName>
        <fullName evidence="2">Uncharacterized protein</fullName>
    </submittedName>
</protein>
<reference evidence="2" key="1">
    <citation type="journal article" date="2019" name="Sci. Rep.">
        <title>Draft genome of Tanacetum cinerariifolium, the natural source of mosquito coil.</title>
        <authorList>
            <person name="Yamashiro T."/>
            <person name="Shiraishi A."/>
            <person name="Satake H."/>
            <person name="Nakayama K."/>
        </authorList>
    </citation>
    <scope>NUCLEOTIDE SEQUENCE</scope>
</reference>
<organism evidence="2">
    <name type="scientific">Tanacetum cinerariifolium</name>
    <name type="common">Dalmatian daisy</name>
    <name type="synonym">Chrysanthemum cinerariifolium</name>
    <dbReference type="NCBI Taxonomy" id="118510"/>
    <lineage>
        <taxon>Eukaryota</taxon>
        <taxon>Viridiplantae</taxon>
        <taxon>Streptophyta</taxon>
        <taxon>Embryophyta</taxon>
        <taxon>Tracheophyta</taxon>
        <taxon>Spermatophyta</taxon>
        <taxon>Magnoliopsida</taxon>
        <taxon>eudicotyledons</taxon>
        <taxon>Gunneridae</taxon>
        <taxon>Pentapetalae</taxon>
        <taxon>asterids</taxon>
        <taxon>campanulids</taxon>
        <taxon>Asterales</taxon>
        <taxon>Asteraceae</taxon>
        <taxon>Asteroideae</taxon>
        <taxon>Anthemideae</taxon>
        <taxon>Anthemidinae</taxon>
        <taxon>Tanacetum</taxon>
    </lineage>
</organism>
<evidence type="ECO:0000256" key="1">
    <source>
        <dbReference type="SAM" id="MobiDB-lite"/>
    </source>
</evidence>